<name>A0A3N4U3H3_9BURK</name>
<dbReference type="EMBL" id="RKQL01000005">
    <property type="protein sequence ID" value="RPE65002.1"/>
    <property type="molecule type" value="Genomic_DNA"/>
</dbReference>
<reference evidence="1 2" key="1">
    <citation type="submission" date="2018-11" db="EMBL/GenBank/DDBJ databases">
        <title>Genomic Encyclopedia of Type Strains, Phase IV (KMG-IV): sequencing the most valuable type-strain genomes for metagenomic binning, comparative biology and taxonomic classification.</title>
        <authorList>
            <person name="Goeker M."/>
        </authorList>
    </citation>
    <scope>NUCLEOTIDE SEQUENCE [LARGE SCALE GENOMIC DNA]</scope>
    <source>
        <strain evidence="1 2">DSM 101684</strain>
    </source>
</reference>
<accession>A0A3N4U3H3</accession>
<protein>
    <submittedName>
        <fullName evidence="1">Uncharacterized protein DUF1631</fullName>
    </submittedName>
</protein>
<evidence type="ECO:0000313" key="2">
    <source>
        <dbReference type="Proteomes" id="UP000272193"/>
    </source>
</evidence>
<proteinExistence type="predicted"/>
<sequence>MRSALVQSMDEAVEALQAAEAAERRILERDALHLAWSGLQRQRAAWNARFVSALAEAIEVAPAAEAQRLAPFTPSVLGVLDASPSGLGGLSLVDDEQMAQDLAFAHLVQQWRLQVEPVMADLDAWVNASLGLPEVVPERNLLRPETFARALMIVVTESGADAATRARWLRALAVSMGRSLRAVYEHLLTLLRAGVESPARYRLQPARGGRVAGSVAADSSRAAIDDPAPAVPGRAPEWAVEAGGFSPINPLDPELGLRLLEGFLDGSSPALAAPLDAAYLEALEQQAGAARSAAASTDDAPGGRAPVDARRLDARWGELAEPARRADWRLATQKRAQRVDQALGIEVVRRLVAQVADDPRLLEPVREAIVAIEPALLRLALVDPRFFGDETHPGRRLISRVAQRSFKFRDVHSPGFGGFLDGVRSTFQALHHRPEIEGSGPFRDALGRLENQWLREDAVEQAEREQALQRLQFAERRQDLANEIAYELSQRPDLTGVPAPVLDFLFGPWSLVMAHARLLDTAQQLDPSGFGLVVPDLVWSVKPELTLRQPTKLLDLVPPMLRRIHAGLDLIGMPPEERQSFLDVLLQLHEPVLRLRRERSALQSQAPQPPLPAHWTPVVPEERLPQSPQMPWLAPQDRVSLGLASAGGASPAEGVPPAQLEDSAAVPLESAASPLEGDAERLIAEVLNHLRVGDWADLQVRERWRRVQLSWATANQTLYLFHGQGGRAYTMTRRIVQRLLVRDHLRPVDATDVVARALSQLRRQLRA</sequence>
<organism evidence="1 2">
    <name type="scientific">Tibeticola sediminis</name>
    <dbReference type="NCBI Taxonomy" id="1917811"/>
    <lineage>
        <taxon>Bacteria</taxon>
        <taxon>Pseudomonadati</taxon>
        <taxon>Pseudomonadota</taxon>
        <taxon>Betaproteobacteria</taxon>
        <taxon>Burkholderiales</taxon>
        <taxon>Comamonadaceae</taxon>
        <taxon>Tibeticola</taxon>
    </lineage>
</organism>
<gene>
    <name evidence="1" type="ORF">EDC62_2126</name>
</gene>
<dbReference type="Pfam" id="PF07793">
    <property type="entry name" value="DUF1631"/>
    <property type="match status" value="1"/>
</dbReference>
<evidence type="ECO:0000313" key="1">
    <source>
        <dbReference type="EMBL" id="RPE65002.1"/>
    </source>
</evidence>
<comment type="caution">
    <text evidence="1">The sequence shown here is derived from an EMBL/GenBank/DDBJ whole genome shotgun (WGS) entry which is preliminary data.</text>
</comment>
<dbReference type="AlphaFoldDB" id="A0A3N4U3H3"/>
<dbReference type="InterPro" id="IPR012434">
    <property type="entry name" value="DUF1631"/>
</dbReference>
<dbReference type="Proteomes" id="UP000272193">
    <property type="component" value="Unassembled WGS sequence"/>
</dbReference>
<keyword evidence="2" id="KW-1185">Reference proteome</keyword>